<evidence type="ECO:0000256" key="5">
    <source>
        <dbReference type="ARBA" id="ARBA00022448"/>
    </source>
</evidence>
<dbReference type="GO" id="GO:0005764">
    <property type="term" value="C:lysosome"/>
    <property type="evidence" value="ECO:0007669"/>
    <property type="project" value="UniProtKB-SubCell"/>
</dbReference>
<feature type="compositionally biased region" description="Basic and acidic residues" evidence="15">
    <location>
        <begin position="146"/>
        <end position="156"/>
    </location>
</feature>
<feature type="compositionally biased region" description="Basic and acidic residues" evidence="15">
    <location>
        <begin position="64"/>
        <end position="75"/>
    </location>
</feature>
<feature type="domain" description="DUF3752" evidence="16">
    <location>
        <begin position="93"/>
        <end position="177"/>
    </location>
</feature>
<feature type="compositionally biased region" description="Low complexity" evidence="15">
    <location>
        <begin position="180"/>
        <end position="194"/>
    </location>
</feature>
<evidence type="ECO:0000256" key="15">
    <source>
        <dbReference type="SAM" id="MobiDB-lite"/>
    </source>
</evidence>
<feature type="region of interest" description="Disordered" evidence="15">
    <location>
        <begin position="90"/>
        <end position="156"/>
    </location>
</feature>
<dbReference type="InterPro" id="IPR001680">
    <property type="entry name" value="WD40_rpt"/>
</dbReference>
<dbReference type="GO" id="GO:0005198">
    <property type="term" value="F:structural molecule activity"/>
    <property type="evidence" value="ECO:0007669"/>
    <property type="project" value="InterPro"/>
</dbReference>
<dbReference type="PANTHER" id="PTHR11024:SF2">
    <property type="entry name" value="PROTEIN SEC13 HOMOLOG"/>
    <property type="match status" value="1"/>
</dbReference>
<feature type="region of interest" description="Disordered" evidence="15">
    <location>
        <begin position="169"/>
        <end position="251"/>
    </location>
</feature>
<dbReference type="AlphaFoldDB" id="A0A7R9BSW4"/>
<keyword evidence="11" id="KW-0906">Nuclear pore complex</keyword>
<evidence type="ECO:0000256" key="6">
    <source>
        <dbReference type="ARBA" id="ARBA00022574"/>
    </source>
</evidence>
<evidence type="ECO:0000256" key="1">
    <source>
        <dbReference type="ARBA" id="ARBA00004371"/>
    </source>
</evidence>
<feature type="compositionally biased region" description="Acidic residues" evidence="15">
    <location>
        <begin position="19"/>
        <end position="30"/>
    </location>
</feature>
<keyword evidence="7" id="KW-0677">Repeat</keyword>
<dbReference type="EMBL" id="CAJPEX010002526">
    <property type="protein sequence ID" value="CAG0921128.1"/>
    <property type="molecule type" value="Genomic_DNA"/>
</dbReference>
<feature type="repeat" description="WD" evidence="14">
    <location>
        <begin position="448"/>
        <end position="481"/>
    </location>
</feature>
<feature type="repeat" description="WD" evidence="14">
    <location>
        <begin position="405"/>
        <end position="436"/>
    </location>
</feature>
<dbReference type="OrthoDB" id="364224at2759"/>
<evidence type="ECO:0000256" key="7">
    <source>
        <dbReference type="ARBA" id="ARBA00022737"/>
    </source>
</evidence>
<dbReference type="Pfam" id="PF12572">
    <property type="entry name" value="DUF3752"/>
    <property type="match status" value="1"/>
</dbReference>
<dbReference type="GO" id="GO:0032527">
    <property type="term" value="P:protein exit from endoplasmic reticulum"/>
    <property type="evidence" value="ECO:0007669"/>
    <property type="project" value="TreeGrafter"/>
</dbReference>
<keyword evidence="9" id="KW-0653">Protein transport</keyword>
<reference evidence="17" key="1">
    <citation type="submission" date="2020-11" db="EMBL/GenBank/DDBJ databases">
        <authorList>
            <person name="Tran Van P."/>
        </authorList>
    </citation>
    <scope>NUCLEOTIDE SEQUENCE</scope>
</reference>
<evidence type="ECO:0000256" key="13">
    <source>
        <dbReference type="ARBA" id="ARBA00023242"/>
    </source>
</evidence>
<dbReference type="Proteomes" id="UP000678499">
    <property type="component" value="Unassembled WGS sequence"/>
</dbReference>
<dbReference type="GO" id="GO:0031080">
    <property type="term" value="C:nuclear pore outer ring"/>
    <property type="evidence" value="ECO:0007669"/>
    <property type="project" value="TreeGrafter"/>
</dbReference>
<feature type="compositionally biased region" description="Basic and acidic residues" evidence="15">
    <location>
        <begin position="222"/>
        <end position="240"/>
    </location>
</feature>
<evidence type="ECO:0000256" key="2">
    <source>
        <dbReference type="ARBA" id="ARBA00004567"/>
    </source>
</evidence>
<dbReference type="SMART" id="SM00320">
    <property type="entry name" value="WD40"/>
    <property type="match status" value="6"/>
</dbReference>
<proteinExistence type="inferred from homology"/>
<evidence type="ECO:0000313" key="17">
    <source>
        <dbReference type="EMBL" id="CAD7280976.1"/>
    </source>
</evidence>
<keyword evidence="5" id="KW-0813">Transport</keyword>
<organism evidence="17">
    <name type="scientific">Notodromas monacha</name>
    <dbReference type="NCBI Taxonomy" id="399045"/>
    <lineage>
        <taxon>Eukaryota</taxon>
        <taxon>Metazoa</taxon>
        <taxon>Ecdysozoa</taxon>
        <taxon>Arthropoda</taxon>
        <taxon>Crustacea</taxon>
        <taxon>Oligostraca</taxon>
        <taxon>Ostracoda</taxon>
        <taxon>Podocopa</taxon>
        <taxon>Podocopida</taxon>
        <taxon>Cypridocopina</taxon>
        <taxon>Cypridoidea</taxon>
        <taxon>Cyprididae</taxon>
        <taxon>Notodromas</taxon>
    </lineage>
</organism>
<dbReference type="PROSITE" id="PS50294">
    <property type="entry name" value="WD_REPEATS_REGION"/>
    <property type="match status" value="2"/>
</dbReference>
<comment type="subcellular location">
    <subcellularLocation>
        <location evidence="1">Lysosome</location>
    </subcellularLocation>
    <subcellularLocation>
        <location evidence="2">Nucleus</location>
        <location evidence="2">Nuclear pore complex</location>
    </subcellularLocation>
</comment>
<dbReference type="InterPro" id="IPR022226">
    <property type="entry name" value="DUF3752"/>
</dbReference>
<feature type="compositionally biased region" description="Low complexity" evidence="15">
    <location>
        <begin position="39"/>
        <end position="49"/>
    </location>
</feature>
<feature type="region of interest" description="Disordered" evidence="15">
    <location>
        <begin position="1"/>
        <end position="49"/>
    </location>
</feature>
<dbReference type="Gene3D" id="2.130.10.10">
    <property type="entry name" value="YVTN repeat-like/Quinoprotein amine dehydrogenase"/>
    <property type="match status" value="1"/>
</dbReference>
<evidence type="ECO:0000256" key="4">
    <source>
        <dbReference type="ARBA" id="ARBA00019195"/>
    </source>
</evidence>
<name>A0A7R9BSW4_9CRUS</name>
<dbReference type="InterPro" id="IPR036322">
    <property type="entry name" value="WD40_repeat_dom_sf"/>
</dbReference>
<dbReference type="InterPro" id="IPR015943">
    <property type="entry name" value="WD40/YVTN_repeat-like_dom_sf"/>
</dbReference>
<dbReference type="SUPFAM" id="SSF50978">
    <property type="entry name" value="WD40 repeat-like"/>
    <property type="match status" value="1"/>
</dbReference>
<dbReference type="EMBL" id="OA884563">
    <property type="protein sequence ID" value="CAD7280976.1"/>
    <property type="molecule type" value="Genomic_DNA"/>
</dbReference>
<keyword evidence="10" id="KW-0811">Translocation</keyword>
<feature type="compositionally biased region" description="Basic and acidic residues" evidence="15">
    <location>
        <begin position="102"/>
        <end position="137"/>
    </location>
</feature>
<evidence type="ECO:0000256" key="11">
    <source>
        <dbReference type="ARBA" id="ARBA00023132"/>
    </source>
</evidence>
<keyword evidence="6 14" id="KW-0853">WD repeat</keyword>
<keyword evidence="13" id="KW-0539">Nucleus</keyword>
<evidence type="ECO:0000259" key="16">
    <source>
        <dbReference type="Pfam" id="PF12572"/>
    </source>
</evidence>
<dbReference type="PANTHER" id="PTHR11024">
    <property type="entry name" value="NUCLEAR PORE COMPLEX PROTEIN SEC13 / SEH1 FAMILY MEMBER"/>
    <property type="match status" value="1"/>
</dbReference>
<dbReference type="GO" id="GO:0051028">
    <property type="term" value="P:mRNA transport"/>
    <property type="evidence" value="ECO:0007669"/>
    <property type="project" value="UniProtKB-KW"/>
</dbReference>
<dbReference type="Pfam" id="PF00400">
    <property type="entry name" value="WD40"/>
    <property type="match status" value="4"/>
</dbReference>
<evidence type="ECO:0000256" key="14">
    <source>
        <dbReference type="PROSITE-ProRule" id="PRU00221"/>
    </source>
</evidence>
<evidence type="ECO:0000313" key="18">
    <source>
        <dbReference type="Proteomes" id="UP000678499"/>
    </source>
</evidence>
<evidence type="ECO:0000256" key="3">
    <source>
        <dbReference type="ARBA" id="ARBA00010102"/>
    </source>
</evidence>
<comment type="similarity">
    <text evidence="3">Belongs to the WD repeat SEC13 family.</text>
</comment>
<dbReference type="GO" id="GO:0032008">
    <property type="term" value="P:positive regulation of TOR signaling"/>
    <property type="evidence" value="ECO:0007669"/>
    <property type="project" value="TreeGrafter"/>
</dbReference>
<feature type="repeat" description="WD" evidence="14">
    <location>
        <begin position="266"/>
        <end position="307"/>
    </location>
</feature>
<feature type="region of interest" description="Disordered" evidence="15">
    <location>
        <begin position="64"/>
        <end position="83"/>
    </location>
</feature>
<evidence type="ECO:0000256" key="9">
    <source>
        <dbReference type="ARBA" id="ARBA00022927"/>
    </source>
</evidence>
<evidence type="ECO:0000256" key="12">
    <source>
        <dbReference type="ARBA" id="ARBA00023228"/>
    </source>
</evidence>
<protein>
    <recommendedName>
        <fullName evidence="4">Protein SEC13 homolog</fullName>
    </recommendedName>
</protein>
<keyword evidence="12" id="KW-0458">Lysosome</keyword>
<accession>A0A7R9BSW4</accession>
<dbReference type="PROSITE" id="PS50082">
    <property type="entry name" value="WD_REPEATS_2"/>
    <property type="match status" value="3"/>
</dbReference>
<dbReference type="GO" id="GO:0090114">
    <property type="term" value="P:COPII-coated vesicle budding"/>
    <property type="evidence" value="ECO:0007669"/>
    <property type="project" value="TreeGrafter"/>
</dbReference>
<dbReference type="GO" id="GO:0006606">
    <property type="term" value="P:protein import into nucleus"/>
    <property type="evidence" value="ECO:0007669"/>
    <property type="project" value="TreeGrafter"/>
</dbReference>
<feature type="compositionally biased region" description="Basic residues" evidence="15">
    <location>
        <begin position="203"/>
        <end position="221"/>
    </location>
</feature>
<evidence type="ECO:0000256" key="8">
    <source>
        <dbReference type="ARBA" id="ARBA00022816"/>
    </source>
</evidence>
<evidence type="ECO:0000256" key="10">
    <source>
        <dbReference type="ARBA" id="ARBA00023010"/>
    </source>
</evidence>
<dbReference type="GO" id="GO:0030127">
    <property type="term" value="C:COPII vesicle coat"/>
    <property type="evidence" value="ECO:0007669"/>
    <property type="project" value="TreeGrafter"/>
</dbReference>
<keyword evidence="8" id="KW-0509">mRNA transport</keyword>
<gene>
    <name evidence="17" type="ORF">NMOB1V02_LOCUS8631</name>
</gene>
<sequence length="565" mass="61912">MSSIGPQLPPGLETKVDDSASDSDSGESDSDIIGPKPPSSFEAISSASSAALSIERRQLVMKRKLEDMGEEKPQGRETWMLELPDEKRSLLGLGPRKFKTKNLTDKDKDRSCWTDTPADKARKEKDADHTEKRKEPPNPEDIAASARDKRLQKIADKCNAKRTESLLELHKRGISLPDNAAAEKVSSASFSESDSSSEDEKAKRKRRRKEKKALKKLKKELKKCEREEKGKKSKSRVNEKSKKKKKSDVTPAVTERVREMLAKNIETAHLDAIHDVKIDPSGTVLASCSSDGSVRLTDVQSSRVLDVLQIHTAPVWSVSWAPPVYGNLLASGSYCGKAVIWSSLPGPNWKFSPLYEYQHGCSVNCVAWTPAQAKCASLAAACSDGVVAILNRRADGSGFEVDKIVGAHGVACAAVSWSPTGEELVSGGFDNLVKIWRREKSWVDVAVLNGHAGWVRDVQWCPVNNNTLASCSDDDQVKIWEASDPSHATWTCKTIDFKDKGTPWHVSWSLCGTLLAVSSGEGTVTLLKKSTDGSGEWFHISKSERDKMTAKSSSADVAHVQAMQQ</sequence>
<dbReference type="InterPro" id="IPR037363">
    <property type="entry name" value="Sec13/Seh1_fam"/>
</dbReference>
<keyword evidence="18" id="KW-1185">Reference proteome</keyword>